<feature type="compositionally biased region" description="Basic and acidic residues" evidence="5">
    <location>
        <begin position="2181"/>
        <end position="2214"/>
    </location>
</feature>
<feature type="compositionally biased region" description="Low complexity" evidence="5">
    <location>
        <begin position="665"/>
        <end position="677"/>
    </location>
</feature>
<dbReference type="InterPro" id="IPR001331">
    <property type="entry name" value="GDS_CDC24_CS"/>
</dbReference>
<dbReference type="Gene3D" id="1.10.220.60">
    <property type="entry name" value="GRIP domain"/>
    <property type="match status" value="1"/>
</dbReference>
<feature type="compositionally biased region" description="Low complexity" evidence="5">
    <location>
        <begin position="726"/>
        <end position="738"/>
    </location>
</feature>
<accession>A0A7R9A8B0</accession>
<name>A0A7R9A8B0_9CRUS</name>
<dbReference type="Pfam" id="PF01465">
    <property type="entry name" value="GRIP"/>
    <property type="match status" value="1"/>
</dbReference>
<feature type="domain" description="SH3" evidence="6">
    <location>
        <begin position="740"/>
        <end position="809"/>
    </location>
</feature>
<dbReference type="Gene3D" id="2.30.29.30">
    <property type="entry name" value="Pleckstrin-homology domain (PH domain)/Phosphotyrosine-binding domain (PTB)"/>
    <property type="match status" value="1"/>
</dbReference>
<feature type="coiled-coil region" evidence="4">
    <location>
        <begin position="2358"/>
        <end position="2395"/>
    </location>
</feature>
<dbReference type="PROSITE" id="PS50913">
    <property type="entry name" value="GRIP"/>
    <property type="match status" value="1"/>
</dbReference>
<evidence type="ECO:0000256" key="2">
    <source>
        <dbReference type="ARBA" id="ARBA00022658"/>
    </source>
</evidence>
<dbReference type="InterPro" id="IPR036028">
    <property type="entry name" value="SH3-like_dom_sf"/>
</dbReference>
<dbReference type="InterPro" id="IPR000237">
    <property type="entry name" value="GRIP_dom"/>
</dbReference>
<evidence type="ECO:0000256" key="4">
    <source>
        <dbReference type="SAM" id="Coils"/>
    </source>
</evidence>
<keyword evidence="1 3" id="KW-0728">SH3 domain</keyword>
<dbReference type="OrthoDB" id="10004999at2759"/>
<dbReference type="PANTHER" id="PTHR22826">
    <property type="entry name" value="RHO GUANINE EXCHANGE FACTOR-RELATED"/>
    <property type="match status" value="1"/>
</dbReference>
<dbReference type="InterPro" id="IPR035899">
    <property type="entry name" value="DBL_dom_sf"/>
</dbReference>
<evidence type="ECO:0000256" key="3">
    <source>
        <dbReference type="PROSITE-ProRule" id="PRU00192"/>
    </source>
</evidence>
<dbReference type="EMBL" id="LR901754">
    <property type="protein sequence ID" value="CAD7249325.1"/>
    <property type="molecule type" value="Genomic_DNA"/>
</dbReference>
<dbReference type="CDD" id="cd00160">
    <property type="entry name" value="RhoGEF"/>
    <property type="match status" value="1"/>
</dbReference>
<keyword evidence="2" id="KW-0344">Guanine-nucleotide releasing factor</keyword>
<dbReference type="SMART" id="SM00233">
    <property type="entry name" value="PH"/>
    <property type="match status" value="1"/>
</dbReference>
<feature type="coiled-coil region" evidence="4">
    <location>
        <begin position="1075"/>
        <end position="1622"/>
    </location>
</feature>
<dbReference type="Gene3D" id="2.30.30.40">
    <property type="entry name" value="SH3 Domains"/>
    <property type="match status" value="1"/>
</dbReference>
<feature type="compositionally biased region" description="Basic residues" evidence="5">
    <location>
        <begin position="682"/>
        <end position="694"/>
    </location>
</feature>
<feature type="domain" description="PH" evidence="7">
    <location>
        <begin position="484"/>
        <end position="599"/>
    </location>
</feature>
<dbReference type="InterPro" id="IPR001452">
    <property type="entry name" value="SH3_domain"/>
</dbReference>
<feature type="region of interest" description="Disordered" evidence="5">
    <location>
        <begin position="718"/>
        <end position="740"/>
    </location>
</feature>
<dbReference type="InterPro" id="IPR011993">
    <property type="entry name" value="PH-like_dom_sf"/>
</dbReference>
<dbReference type="SUPFAM" id="SSF48065">
    <property type="entry name" value="DBL homology domain (DH-domain)"/>
    <property type="match status" value="1"/>
</dbReference>
<evidence type="ECO:0000259" key="7">
    <source>
        <dbReference type="PROSITE" id="PS50003"/>
    </source>
</evidence>
<evidence type="ECO:0000313" key="11">
    <source>
        <dbReference type="Proteomes" id="UP000677054"/>
    </source>
</evidence>
<gene>
    <name evidence="10" type="ORF">DSTB1V02_LOCUS9123</name>
</gene>
<dbReference type="PROSITE" id="PS50002">
    <property type="entry name" value="SH3"/>
    <property type="match status" value="1"/>
</dbReference>
<feature type="compositionally biased region" description="Basic and acidic residues" evidence="5">
    <location>
        <begin position="1650"/>
        <end position="1661"/>
    </location>
</feature>
<dbReference type="Gene3D" id="1.20.58.60">
    <property type="match status" value="1"/>
</dbReference>
<dbReference type="Gene3D" id="1.20.900.10">
    <property type="entry name" value="Dbl homology (DH) domain"/>
    <property type="match status" value="1"/>
</dbReference>
<feature type="coiled-coil region" evidence="4">
    <location>
        <begin position="858"/>
        <end position="1025"/>
    </location>
</feature>
<feature type="compositionally biased region" description="Basic and acidic residues" evidence="5">
    <location>
        <begin position="1673"/>
        <end position="1683"/>
    </location>
</feature>
<dbReference type="Pfam" id="PF22697">
    <property type="entry name" value="SOS1_NGEF_PH"/>
    <property type="match status" value="1"/>
</dbReference>
<feature type="domain" description="GRIP" evidence="9">
    <location>
        <begin position="2388"/>
        <end position="2438"/>
    </location>
</feature>
<dbReference type="SUPFAM" id="SSF46966">
    <property type="entry name" value="Spectrin repeat"/>
    <property type="match status" value="1"/>
</dbReference>
<evidence type="ECO:0000256" key="5">
    <source>
        <dbReference type="SAM" id="MobiDB-lite"/>
    </source>
</evidence>
<dbReference type="InterPro" id="IPR001849">
    <property type="entry name" value="PH_domain"/>
</dbReference>
<sequence length="2463" mass="278893">MKIPEQHPWKRQRLHILTNINVHCINTLREFFKEEEKSIKDGLDGWLSKSWLCSQVKSLLKSCGVVKKQGESLIQLGSPHVLCRDLETELEKLETLTSKLLLQSERRGMALEESLELHSHLDKANAWCAEGVSLLGSLKPERLWTPEYAENLLASITQFLQSRESTFPDAQHIPLSSLALVSQVESRMEDIMRMCEKRAEALERAKLVHASRPVQAVSPVPLSLLRSISAPSQPLSSSPLPSNDVVGVQLLGGVGLGLHRRSAQSSSTKRRHAFRELMDSERVYVAELQSVILGYRDEMENPELSHLLSPEIKHKSSILFGNLDHIHRFHQDVFLPCLEEAGGSLHDVGCCFFDKKETFLTLYVRYCQNKPLSEELWGKVGGVGAGANPFFSHCQKQLGHKLPLGAYLLKPVQRITKYQLLLKDLIQYSDEGDDGVASLQDALETMLTILKSVNDAMHQVAISGFPGSLADQGRLLMQGPFLVWLETEGKSYKRKERLKELQRLQKPKPRHVFLFKRAVVLCKSSISKDSDHSALPAYDFKTYLNMSEVGLTETVKGKGEGESRKFELWLSGRQEVYVLQASSTEAKQEWIGAIKSVLMSQLESLREQKLRKGHSITVPLPIHNHAPFLNHFVVHKYGGLKIGSLTLTLKGITYSRSLKATSSLEGLHTSSTSSESSPVQLRGKKSSQSIHKRVSGSDLDALKKRSSLLEEDSSSLSRDDAWSLGSSDNDNDTSSSDPSVKRRSFVCLGDYVGSDGSELSLREGEEVEVVRHGPGSFWLVRNPDIRCQNEESTEETAKPPMRNTHPMHARHHWLEVPMDEGQSPVGVRTPNLNDMSKEDLIKRYKNVLVIAQKAKKSKDEIASRVEPLEQKISFLEQELVDKKNLEEELENMKQILNQERGSFVEAREAYQKQLEDMKADKGQMESVIQQALSDKEELHLQLQKLSVQRQEMEEQLNAQIQASTEKLDSLAQEKTELLQQWQSLTSQNADKPSLQSQLEEYQGKLKESELKNSELLAQLKDLQDQISKSGGELLLAKTVAEEKESEVGSLQSALADAGTKLHEKNEEVTTLKSSLLEVKMNLEKKEVELQSATEDAKQLLEERDKELENLKSNLANLQDQALQKSSAWALLEQELKSKADENDSLREKLEAAAQKKTQLSQMLDKVDQEKKKLAKELQETLPNMASLEEERQMVEKLKCQHEEERAEWAKEQSQLEGNLMRLSGEVDQQQQDLMERERRQVSEWQKEKDTLCEKLQCLEDENEVLRKTCVERNSLSEGLEQNLQGLEKALMEERLKCKQLEEIKVSLEDQLAELEQSLSSQVETRQKQEAEFLTEKEVLSSKICILEAAQSEQDALRAELKELEIKVGEQTKIISDLESANNALKSNLKEHESANEELCSIEQENIGLKSKLAGGLNELTALKLKVSELEQVVLSLESQKNTLESHLEELESANEDVSILKQEQLELEQKLQLSVESIKVLNEQASLLKSNVTELEEERVQLTSKLEVAEKLKSEVETTTSKLNQREAEIVELQSRLVEEQNSTELLRKQSAEHLDEMKGMNEIIKQRGEKLAKLEADLANLHAENATLKLQEGVEKDHADLAKLKAENEELRMKIHDLMLASSRTFVHSFVKYSHNQYVENIDSANVNDSREEGDGKETETSEFASTSTFSRTEESQRMRDVDGSLEEYNQKLKVIAIKQKKKIADLTSQLNAFLEEKRRLNMEPSVPSQGFQSEMDALRAQLERSQVANAVLKKDMDAAIESHTTAKQDHSQCIEERDAALLEVKTLTEKLKDKTKDAETRLIHNQEEAGRTSKREAELREELERTKEKLRAAERNEAREQQKCKEALEKLDRAQQEAKKHSVLNLEIADYERTIADLSARLKDKDRVVGELKEEISSTSELVTGLKEQLRMAADQEAQERQRAEHLKSQLGAVREQLATSRKKEAENMAIKSQLESQVELLTQQVEAGKLEMSEVLATKERLLESTTIGQESLKKQVSVLESQLSTANQECLEMKSELLKVQTEFESYKVRAQSVFKQQKSRSSVREEMQAEREQLQAQFNKQIQALRTRNQELEEKMKTLMVEKKTQEEANALLEQTKLELEETLHTREGETQCEMQDLRTQLQGLRDSLTEARTQNSILTTSYQDELEKQRQVRDSMEKTLRHQIAELEQETVRLRGERDAAQQEAAREQAKLQEELRIDISNTPREEGEGSPQNGAACWANPLSPLLDPAPSFIEVHPYLQESHQANIAVAFNVLKALNANMAIGGGGRHPPRTLDPPLAGHGSESVDLVSPSTGTYTYNRDMIPLEQLLSNGEDPSSPSPRMQSPTAQDLEGLRTQLSNEARRARHLALLLNESEANNAKLSQLSDALKEEIRRRERNEERKEHLEHLEYLKNIILKFLLLSSGDERMRLVPVLTTMLRLSPAETSQLNTVAQGGDQEQSPRAGWGQYLGLWSGGE</sequence>
<feature type="domain" description="DH" evidence="8">
    <location>
        <begin position="269"/>
        <end position="456"/>
    </location>
</feature>
<evidence type="ECO:0000259" key="8">
    <source>
        <dbReference type="PROSITE" id="PS50010"/>
    </source>
</evidence>
<feature type="region of interest" description="Disordered" evidence="5">
    <location>
        <begin position="2315"/>
        <end position="2334"/>
    </location>
</feature>
<evidence type="ECO:0000256" key="1">
    <source>
        <dbReference type="ARBA" id="ARBA00022443"/>
    </source>
</evidence>
<feature type="compositionally biased region" description="Low complexity" evidence="5">
    <location>
        <begin position="1663"/>
        <end position="1672"/>
    </location>
</feature>
<evidence type="ECO:0000259" key="9">
    <source>
        <dbReference type="PROSITE" id="PS50913"/>
    </source>
</evidence>
<dbReference type="InterPro" id="IPR051336">
    <property type="entry name" value="RhoGEF_Guanine_NuclExch_SF"/>
</dbReference>
<dbReference type="GO" id="GO:0005085">
    <property type="term" value="F:guanyl-nucleotide exchange factor activity"/>
    <property type="evidence" value="ECO:0007669"/>
    <property type="project" value="UniProtKB-KW"/>
</dbReference>
<dbReference type="PANTHER" id="PTHR22826:SF211">
    <property type="entry name" value="LD43457P"/>
    <property type="match status" value="1"/>
</dbReference>
<keyword evidence="4" id="KW-0175">Coiled coil</keyword>
<feature type="coiled-coil region" evidence="4">
    <location>
        <begin position="1954"/>
        <end position="2020"/>
    </location>
</feature>
<dbReference type="InterPro" id="IPR000219">
    <property type="entry name" value="DH_dom"/>
</dbReference>
<protein>
    <submittedName>
        <fullName evidence="10">Uncharacterized protein</fullName>
    </submittedName>
</protein>
<feature type="region of interest" description="Disordered" evidence="5">
    <location>
        <begin position="2181"/>
        <end position="2223"/>
    </location>
</feature>
<proteinExistence type="predicted"/>
<reference evidence="10" key="1">
    <citation type="submission" date="2020-11" db="EMBL/GenBank/DDBJ databases">
        <authorList>
            <person name="Tran Van P."/>
        </authorList>
    </citation>
    <scope>NUCLEOTIDE SEQUENCE</scope>
</reference>
<dbReference type="SUPFAM" id="SSF50044">
    <property type="entry name" value="SH3-domain"/>
    <property type="match status" value="1"/>
</dbReference>
<keyword evidence="11" id="KW-1185">Reference proteome</keyword>
<dbReference type="PROSITE" id="PS50003">
    <property type="entry name" value="PH_DOMAIN"/>
    <property type="match status" value="1"/>
</dbReference>
<dbReference type="GO" id="GO:0035556">
    <property type="term" value="P:intracellular signal transduction"/>
    <property type="evidence" value="ECO:0007669"/>
    <property type="project" value="InterPro"/>
</dbReference>
<feature type="region of interest" description="Disordered" evidence="5">
    <location>
        <begin position="1645"/>
        <end position="1683"/>
    </location>
</feature>
<evidence type="ECO:0000313" key="10">
    <source>
        <dbReference type="EMBL" id="CAD7249325.1"/>
    </source>
</evidence>
<dbReference type="PROSITE" id="PS50010">
    <property type="entry name" value="DH_2"/>
    <property type="match status" value="1"/>
</dbReference>
<dbReference type="SUPFAM" id="SSF50729">
    <property type="entry name" value="PH domain-like"/>
    <property type="match status" value="1"/>
</dbReference>
<evidence type="ECO:0000259" key="6">
    <source>
        <dbReference type="PROSITE" id="PS50002"/>
    </source>
</evidence>
<dbReference type="EMBL" id="CAJPEV010002237">
    <property type="protein sequence ID" value="CAG0896216.1"/>
    <property type="molecule type" value="Genomic_DNA"/>
</dbReference>
<dbReference type="GO" id="GO:0005737">
    <property type="term" value="C:cytoplasm"/>
    <property type="evidence" value="ECO:0007669"/>
    <property type="project" value="TreeGrafter"/>
</dbReference>
<dbReference type="Proteomes" id="UP000677054">
    <property type="component" value="Unassembled WGS sequence"/>
</dbReference>
<dbReference type="Pfam" id="PF00621">
    <property type="entry name" value="RhoGEF"/>
    <property type="match status" value="1"/>
</dbReference>
<dbReference type="SMART" id="SM00755">
    <property type="entry name" value="Grip"/>
    <property type="match status" value="1"/>
</dbReference>
<dbReference type="InterPro" id="IPR055251">
    <property type="entry name" value="SOS1_NGEF_PH"/>
</dbReference>
<dbReference type="PROSITE" id="PS00741">
    <property type="entry name" value="DH_1"/>
    <property type="match status" value="1"/>
</dbReference>
<feature type="coiled-coil region" evidence="4">
    <location>
        <begin position="1705"/>
        <end position="1929"/>
    </location>
</feature>
<dbReference type="SMART" id="SM00325">
    <property type="entry name" value="RhoGEF"/>
    <property type="match status" value="1"/>
</dbReference>
<organism evidence="10">
    <name type="scientific">Darwinula stevensoni</name>
    <dbReference type="NCBI Taxonomy" id="69355"/>
    <lineage>
        <taxon>Eukaryota</taxon>
        <taxon>Metazoa</taxon>
        <taxon>Ecdysozoa</taxon>
        <taxon>Arthropoda</taxon>
        <taxon>Crustacea</taxon>
        <taxon>Oligostraca</taxon>
        <taxon>Ostracoda</taxon>
        <taxon>Podocopa</taxon>
        <taxon>Podocopida</taxon>
        <taxon>Darwinulocopina</taxon>
        <taxon>Darwinuloidea</taxon>
        <taxon>Darwinulidae</taxon>
        <taxon>Darwinula</taxon>
    </lineage>
</organism>
<feature type="region of interest" description="Disordered" evidence="5">
    <location>
        <begin position="665"/>
        <end position="696"/>
    </location>
</feature>